<dbReference type="AlphaFoldDB" id="A0A7Y4L321"/>
<reference evidence="6 9" key="2">
    <citation type="submission" date="2020-08" db="EMBL/GenBank/DDBJ databases">
        <title>Sequencing the genomes of 1000 actinobacteria strains.</title>
        <authorList>
            <person name="Klenk H.-P."/>
        </authorList>
    </citation>
    <scope>NUCLEOTIDE SEQUENCE [LARGE SCALE GENOMIC DNA]</scope>
    <source>
        <strain evidence="6 9">DSM 15626</strain>
    </source>
</reference>
<dbReference type="PRINTS" id="PR01399">
    <property type="entry name" value="ENTSNTHTASED"/>
</dbReference>
<dbReference type="Proteomes" id="UP000553957">
    <property type="component" value="Unassembled WGS sequence"/>
</dbReference>
<dbReference type="InterPro" id="IPR041354">
    <property type="entry name" value="4PPT_N"/>
</dbReference>
<evidence type="ECO:0000313" key="6">
    <source>
        <dbReference type="EMBL" id="MBB6571214.1"/>
    </source>
</evidence>
<dbReference type="InterPro" id="IPR008278">
    <property type="entry name" value="4-PPantetheinyl_Trfase_dom"/>
</dbReference>
<evidence type="ECO:0000313" key="7">
    <source>
        <dbReference type="EMBL" id="NOL43379.1"/>
    </source>
</evidence>
<dbReference type="GO" id="GO:0009239">
    <property type="term" value="P:enterobactin biosynthetic process"/>
    <property type="evidence" value="ECO:0007669"/>
    <property type="project" value="InterPro"/>
</dbReference>
<evidence type="ECO:0000256" key="1">
    <source>
        <dbReference type="ARBA" id="ARBA00022679"/>
    </source>
</evidence>
<dbReference type="SUPFAM" id="SSF56214">
    <property type="entry name" value="4'-phosphopantetheinyl transferase"/>
    <property type="match status" value="1"/>
</dbReference>
<keyword evidence="1 7" id="KW-0808">Transferase</keyword>
<dbReference type="GO" id="GO:0009366">
    <property type="term" value="C:enterobactin synthetase complex"/>
    <property type="evidence" value="ECO:0007669"/>
    <property type="project" value="InterPro"/>
</dbReference>
<feature type="binding site" evidence="2">
    <location>
        <position position="169"/>
    </location>
    <ligand>
        <name>CoA</name>
        <dbReference type="ChEBI" id="CHEBI:57287"/>
    </ligand>
</feature>
<feature type="binding site" evidence="3">
    <location>
        <position position="111"/>
    </location>
    <ligand>
        <name>Mg(2+)</name>
        <dbReference type="ChEBI" id="CHEBI:18420"/>
    </ligand>
</feature>
<comment type="caution">
    <text evidence="7">The sequence shown here is derived from an EMBL/GenBank/DDBJ whole genome shotgun (WGS) entry which is preliminary data.</text>
</comment>
<dbReference type="GO" id="GO:0008897">
    <property type="term" value="F:holo-[acyl-carrier-protein] synthase activity"/>
    <property type="evidence" value="ECO:0007669"/>
    <property type="project" value="InterPro"/>
</dbReference>
<dbReference type="GO" id="GO:0005886">
    <property type="term" value="C:plasma membrane"/>
    <property type="evidence" value="ECO:0007669"/>
    <property type="project" value="TreeGrafter"/>
</dbReference>
<feature type="binding site" evidence="2">
    <location>
        <position position="52"/>
    </location>
    <ligand>
        <name>CoA</name>
        <dbReference type="ChEBI" id="CHEBI:57287"/>
    </ligand>
</feature>
<keyword evidence="8" id="KW-1185">Reference proteome</keyword>
<keyword evidence="3" id="KW-0460">Magnesium</keyword>
<proteinExistence type="predicted"/>
<organism evidence="7 8">
    <name type="scientific">Kribbella sandramycini</name>
    <dbReference type="NCBI Taxonomy" id="60450"/>
    <lineage>
        <taxon>Bacteria</taxon>
        <taxon>Bacillati</taxon>
        <taxon>Actinomycetota</taxon>
        <taxon>Actinomycetes</taxon>
        <taxon>Propionibacteriales</taxon>
        <taxon>Kribbellaceae</taxon>
        <taxon>Kribbella</taxon>
    </lineage>
</organism>
<comment type="cofactor">
    <cofactor evidence="3">
        <name>Mg(2+)</name>
        <dbReference type="ChEBI" id="CHEBI:18420"/>
    </cofactor>
</comment>
<dbReference type="Pfam" id="PF17837">
    <property type="entry name" value="4PPT_N"/>
    <property type="match status" value="1"/>
</dbReference>
<feature type="domain" description="4'-phosphopantetheinyl transferase N-terminal" evidence="5">
    <location>
        <begin position="33"/>
        <end position="98"/>
    </location>
</feature>
<evidence type="ECO:0000256" key="3">
    <source>
        <dbReference type="PIRSR" id="PIRSR603542-2"/>
    </source>
</evidence>
<name>A0A7Y4L321_9ACTN</name>
<feature type="domain" description="4'-phosphopantetheinyl transferase" evidence="4">
    <location>
        <begin position="106"/>
        <end position="184"/>
    </location>
</feature>
<dbReference type="GO" id="GO:0000287">
    <property type="term" value="F:magnesium ion binding"/>
    <property type="evidence" value="ECO:0007669"/>
    <property type="project" value="InterPro"/>
</dbReference>
<sequence>MRGRTGISALLPDDVEVVEQTSDVPLHTLLPAEYAAIARAVPKRRAEFATVRHCAREALARLGHPAAPIGNGKDREPLWPDGVVGSLTHCEGYRAAAVTSSPRIASIGIDAEVHQPLPDGVDQGVTVAAEVPMLRRLAAEYPAIHWGRVLFSAKESIYKAWYPLTQAWLDFTDCELVIDPEHGTFTGRILLPGTAIAGFDGRWSVTGGHVLTAVHQPGSR</sequence>
<dbReference type="PANTHER" id="PTHR38096:SF1">
    <property type="entry name" value="ENTEROBACTIN SYNTHASE COMPONENT D"/>
    <property type="match status" value="1"/>
</dbReference>
<evidence type="ECO:0000259" key="5">
    <source>
        <dbReference type="Pfam" id="PF17837"/>
    </source>
</evidence>
<feature type="binding site" evidence="3">
    <location>
        <position position="110"/>
    </location>
    <ligand>
        <name>Mg(2+)</name>
        <dbReference type="ChEBI" id="CHEBI:18420"/>
    </ligand>
</feature>
<dbReference type="RefSeq" id="WP_171676329.1">
    <property type="nucleotide sequence ID" value="NZ_BAAAGT010000015.1"/>
</dbReference>
<feature type="binding site" evidence="2">
    <location>
        <position position="155"/>
    </location>
    <ligand>
        <name>CoA</name>
        <dbReference type="ChEBI" id="CHEBI:57287"/>
    </ligand>
</feature>
<dbReference type="InterPro" id="IPR003542">
    <property type="entry name" value="Enbac_synth_compD-like"/>
</dbReference>
<dbReference type="Pfam" id="PF01648">
    <property type="entry name" value="ACPS"/>
    <property type="match status" value="1"/>
</dbReference>
<feature type="binding site" evidence="3">
    <location>
        <position position="112"/>
    </location>
    <ligand>
        <name>Mg(2+)</name>
        <dbReference type="ChEBI" id="CHEBI:18420"/>
    </ligand>
</feature>
<reference evidence="7 8" key="1">
    <citation type="submission" date="2020-05" db="EMBL/GenBank/DDBJ databases">
        <title>Genome sequence of Kribbella sandramycini ATCC 39419.</title>
        <authorList>
            <person name="Maclea K.S."/>
            <person name="Fair J.L."/>
        </authorList>
    </citation>
    <scope>NUCLEOTIDE SEQUENCE [LARGE SCALE GENOMIC DNA]</scope>
    <source>
        <strain evidence="7 8">ATCC 39419</strain>
    </source>
</reference>
<keyword evidence="3" id="KW-0479">Metal-binding</keyword>
<feature type="binding site" evidence="2">
    <location>
        <position position="110"/>
    </location>
    <ligand>
        <name>CoA</name>
        <dbReference type="ChEBI" id="CHEBI:57287"/>
    </ligand>
</feature>
<evidence type="ECO:0000313" key="9">
    <source>
        <dbReference type="Proteomes" id="UP000553957"/>
    </source>
</evidence>
<accession>A0A7Y4L321</accession>
<dbReference type="EMBL" id="JABJRC010000006">
    <property type="protein sequence ID" value="NOL43379.1"/>
    <property type="molecule type" value="Genomic_DNA"/>
</dbReference>
<gene>
    <name evidence="6" type="ORF">HNR71_006851</name>
    <name evidence="7" type="ORF">HPO96_24345</name>
</gene>
<feature type="binding site" evidence="2">
    <location>
        <position position="159"/>
    </location>
    <ligand>
        <name>CoA</name>
        <dbReference type="ChEBI" id="CHEBI:57287"/>
    </ligand>
</feature>
<evidence type="ECO:0000256" key="2">
    <source>
        <dbReference type="PIRSR" id="PIRSR603542-1"/>
    </source>
</evidence>
<feature type="binding site" evidence="2">
    <location>
        <begin position="88"/>
        <end position="89"/>
    </location>
    <ligand>
        <name>CoA</name>
        <dbReference type="ChEBI" id="CHEBI:57287"/>
    </ligand>
</feature>
<feature type="binding site" evidence="2">
    <location>
        <position position="44"/>
    </location>
    <ligand>
        <name>CoA</name>
        <dbReference type="ChEBI" id="CHEBI:57287"/>
    </ligand>
</feature>
<evidence type="ECO:0000313" key="8">
    <source>
        <dbReference type="Proteomes" id="UP000534306"/>
    </source>
</evidence>
<dbReference type="Gene3D" id="3.90.470.20">
    <property type="entry name" value="4'-phosphopantetheinyl transferase domain"/>
    <property type="match status" value="1"/>
</dbReference>
<dbReference type="InterPro" id="IPR037143">
    <property type="entry name" value="4-PPantetheinyl_Trfase_dom_sf"/>
</dbReference>
<protein>
    <submittedName>
        <fullName evidence="6">4'-phosphopantetheinyl transferase EntD</fullName>
    </submittedName>
    <submittedName>
        <fullName evidence="7">4'-phosphopantetheinyl transferase superfamily protein</fullName>
    </submittedName>
</protein>
<dbReference type="PANTHER" id="PTHR38096">
    <property type="entry name" value="ENTEROBACTIN SYNTHASE COMPONENT D"/>
    <property type="match status" value="1"/>
</dbReference>
<dbReference type="Proteomes" id="UP000534306">
    <property type="component" value="Unassembled WGS sequence"/>
</dbReference>
<evidence type="ECO:0000259" key="4">
    <source>
        <dbReference type="Pfam" id="PF01648"/>
    </source>
</evidence>
<dbReference type="EMBL" id="JACHKF010000001">
    <property type="protein sequence ID" value="MBB6571214.1"/>
    <property type="molecule type" value="Genomic_DNA"/>
</dbReference>